<organism evidence="1 2">
    <name type="scientific">Desulfomarina profundi</name>
    <dbReference type="NCBI Taxonomy" id="2772557"/>
    <lineage>
        <taxon>Bacteria</taxon>
        <taxon>Pseudomonadati</taxon>
        <taxon>Thermodesulfobacteriota</taxon>
        <taxon>Desulfobulbia</taxon>
        <taxon>Desulfobulbales</taxon>
        <taxon>Desulfobulbaceae</taxon>
        <taxon>Desulfomarina</taxon>
    </lineage>
</organism>
<evidence type="ECO:0000313" key="2">
    <source>
        <dbReference type="Proteomes" id="UP000826725"/>
    </source>
</evidence>
<reference evidence="1" key="1">
    <citation type="submission" date="2020-09" db="EMBL/GenBank/DDBJ databases">
        <title>Desulfogranum mesoprofundum gen. nov., sp. nov., a novel mesophilic, sulfate-reducing chemolithoautotroph isolated from a deep-sea hydrothermal vent chimney in the Suiyo Seamount.</title>
        <authorList>
            <person name="Hashimoto Y."/>
            <person name="Nakagawa S."/>
        </authorList>
    </citation>
    <scope>NUCLEOTIDE SEQUENCE</scope>
    <source>
        <strain evidence="1">KT2</strain>
    </source>
</reference>
<protein>
    <submittedName>
        <fullName evidence="1">Uncharacterized protein</fullName>
    </submittedName>
</protein>
<keyword evidence="2" id="KW-1185">Reference proteome</keyword>
<name>A0A8D5FFU9_9BACT</name>
<evidence type="ECO:0000313" key="1">
    <source>
        <dbReference type="EMBL" id="BCL59881.1"/>
    </source>
</evidence>
<dbReference type="AlphaFoldDB" id="A0A8D5FFU9"/>
<accession>A0A8D5FFU9</accession>
<sequence>MIDTTYLHNPDTTITFTLTPAKTGHTLHIHIHLKFNPHWLELTAQQQTDKKIPTAAKSPSKAE</sequence>
<gene>
    <name evidence="1" type="ORF">DGMP_05740</name>
</gene>
<dbReference type="EMBL" id="AP024086">
    <property type="protein sequence ID" value="BCL59881.1"/>
    <property type="molecule type" value="Genomic_DNA"/>
</dbReference>
<proteinExistence type="predicted"/>
<dbReference type="Proteomes" id="UP000826725">
    <property type="component" value="Chromosome"/>
</dbReference>
<dbReference type="KEGG" id="dbk:DGMP_05740"/>